<dbReference type="OrthoDB" id="7863142at2"/>
<feature type="domain" description="DUF6894" evidence="1">
    <location>
        <begin position="3"/>
        <end position="69"/>
    </location>
</feature>
<keyword evidence="3" id="KW-1185">Reference proteome</keyword>
<dbReference type="InterPro" id="IPR054189">
    <property type="entry name" value="DUF6894"/>
</dbReference>
<dbReference type="RefSeq" id="WP_155042531.1">
    <property type="nucleotide sequence ID" value="NZ_WMIG01000045.1"/>
</dbReference>
<name>A0A844HU33_9RHOB</name>
<evidence type="ECO:0000259" key="1">
    <source>
        <dbReference type="Pfam" id="PF21834"/>
    </source>
</evidence>
<comment type="caution">
    <text evidence="2">The sequence shown here is derived from an EMBL/GenBank/DDBJ whole genome shotgun (WGS) entry which is preliminary data.</text>
</comment>
<organism evidence="2 3">
    <name type="scientific">Paracoccus litorisediminis</name>
    <dbReference type="NCBI Taxonomy" id="2006130"/>
    <lineage>
        <taxon>Bacteria</taxon>
        <taxon>Pseudomonadati</taxon>
        <taxon>Pseudomonadota</taxon>
        <taxon>Alphaproteobacteria</taxon>
        <taxon>Rhodobacterales</taxon>
        <taxon>Paracoccaceae</taxon>
        <taxon>Paracoccus</taxon>
    </lineage>
</organism>
<dbReference type="EMBL" id="WMIG01000045">
    <property type="protein sequence ID" value="MTH62588.1"/>
    <property type="molecule type" value="Genomic_DNA"/>
</dbReference>
<proteinExistence type="predicted"/>
<evidence type="ECO:0000313" key="2">
    <source>
        <dbReference type="EMBL" id="MTH62588.1"/>
    </source>
</evidence>
<dbReference type="Pfam" id="PF21834">
    <property type="entry name" value="DUF6894"/>
    <property type="match status" value="1"/>
</dbReference>
<protein>
    <recommendedName>
        <fullName evidence="1">DUF6894 domain-containing protein</fullName>
    </recommendedName>
</protein>
<accession>A0A844HU33</accession>
<dbReference type="AlphaFoldDB" id="A0A844HU33"/>
<evidence type="ECO:0000313" key="3">
    <source>
        <dbReference type="Proteomes" id="UP000449846"/>
    </source>
</evidence>
<sequence>MPRFYFDIDDGLRFTSDDDGQALPDRAAARNMAISVLPPLARDVMPDGDRHAVWVVIRNEEGDAIFRAVLELVAEWLD</sequence>
<gene>
    <name evidence="2" type="ORF">GL300_25785</name>
</gene>
<dbReference type="Proteomes" id="UP000449846">
    <property type="component" value="Unassembled WGS sequence"/>
</dbReference>
<reference evidence="2 3" key="1">
    <citation type="submission" date="2019-11" db="EMBL/GenBank/DDBJ databases">
        <authorList>
            <person name="Dong K."/>
        </authorList>
    </citation>
    <scope>NUCLEOTIDE SEQUENCE [LARGE SCALE GENOMIC DNA]</scope>
    <source>
        <strain evidence="2 3">NBRC 112902</strain>
    </source>
</reference>